<reference evidence="2" key="1">
    <citation type="journal article" date="2014" name="Proc. Natl. Acad. Sci. U.S.A.">
        <title>Extensive sampling of basidiomycete genomes demonstrates inadequacy of the white-rot/brown-rot paradigm for wood decay fungi.</title>
        <authorList>
            <person name="Riley R."/>
            <person name="Salamov A.A."/>
            <person name="Brown D.W."/>
            <person name="Nagy L.G."/>
            <person name="Floudas D."/>
            <person name="Held B.W."/>
            <person name="Levasseur A."/>
            <person name="Lombard V."/>
            <person name="Morin E."/>
            <person name="Otillar R."/>
            <person name="Lindquist E.A."/>
            <person name="Sun H."/>
            <person name="LaButti K.M."/>
            <person name="Schmutz J."/>
            <person name="Jabbour D."/>
            <person name="Luo H."/>
            <person name="Baker S.E."/>
            <person name="Pisabarro A.G."/>
            <person name="Walton J.D."/>
            <person name="Blanchette R.A."/>
            <person name="Henrissat B."/>
            <person name="Martin F."/>
            <person name="Cullen D."/>
            <person name="Hibbett D.S."/>
            <person name="Grigoriev I.V."/>
        </authorList>
    </citation>
    <scope>NUCLEOTIDE SEQUENCE [LARGE SCALE GENOMIC DNA]</scope>
    <source>
        <strain evidence="2">MUCL 33604</strain>
    </source>
</reference>
<name>A0A067PL26_9AGAM</name>
<keyword evidence="2" id="KW-1185">Reference proteome</keyword>
<dbReference type="EMBL" id="KL197745">
    <property type="protein sequence ID" value="KDQ51737.1"/>
    <property type="molecule type" value="Genomic_DNA"/>
</dbReference>
<evidence type="ECO:0000313" key="2">
    <source>
        <dbReference type="Proteomes" id="UP000027265"/>
    </source>
</evidence>
<evidence type="ECO:0000313" key="1">
    <source>
        <dbReference type="EMBL" id="KDQ51737.1"/>
    </source>
</evidence>
<dbReference type="OrthoDB" id="3067012at2759"/>
<accession>A0A067PL26</accession>
<protein>
    <submittedName>
        <fullName evidence="1">Uncharacterized protein</fullName>
    </submittedName>
</protein>
<sequence length="125" mass="14566">MYATPAALQIVEICREICIHLKDPHDQKKSQSSLLSLAQCSRAFSQPALDLLWETLYDMEPLLKLLSGLVVESRLVDDRGVKFYTIARTLRDRDWTRYDNYSRRVRVLDYTHTGKVDSDIYLQLT</sequence>
<dbReference type="InParanoid" id="A0A067PL26"/>
<dbReference type="HOGENOM" id="CLU_1865406_0_0_1"/>
<proteinExistence type="predicted"/>
<organism evidence="1 2">
    <name type="scientific">Jaapia argillacea MUCL 33604</name>
    <dbReference type="NCBI Taxonomy" id="933084"/>
    <lineage>
        <taxon>Eukaryota</taxon>
        <taxon>Fungi</taxon>
        <taxon>Dikarya</taxon>
        <taxon>Basidiomycota</taxon>
        <taxon>Agaricomycotina</taxon>
        <taxon>Agaricomycetes</taxon>
        <taxon>Agaricomycetidae</taxon>
        <taxon>Jaapiales</taxon>
        <taxon>Jaapiaceae</taxon>
        <taxon>Jaapia</taxon>
    </lineage>
</organism>
<dbReference type="Proteomes" id="UP000027265">
    <property type="component" value="Unassembled WGS sequence"/>
</dbReference>
<dbReference type="AlphaFoldDB" id="A0A067PL26"/>
<gene>
    <name evidence="1" type="ORF">JAAARDRAFT_40760</name>
</gene>